<dbReference type="InterPro" id="IPR026856">
    <property type="entry name" value="Sialidase_fam"/>
</dbReference>
<dbReference type="Proteomes" id="UP000475214">
    <property type="component" value="Unassembled WGS sequence"/>
</dbReference>
<sequence length="358" mass="38766">MTEQHTTDVDLWISGDGEYHTYRIPALTVTPSGTVLAFAEARVDGAGDAGEIHLVLRRSLDRGRTWEPARLVTAEPGFTRGNPAPVVDRRTGTIVLLFTQNPAEHGETDVCAGIADRTVWITRSTDEGLTWTAPEEITSQVKEPSWTWYATGPCHGTQLRTGRLVVPCDHAVGVAHDRWSDPFRSHVIVSDDGGRSWRIGGVLPDGTNESTVAALSGEPAGGVYINARNHNGKQLRGYAYSADGGDTFGELRWHEELIEPTCQGSVVEGPEGVLVFSNPAGTERKRLTIRASRDGGGSWSAGQVVHAGPSAYSDLALTDDGHLLCLYERGDDRPYDRLRLARLPVADVLAHASEGGRW</sequence>
<comment type="catalytic activity">
    <reaction evidence="1">
        <text>Hydrolysis of alpha-(2-&gt;3)-, alpha-(2-&gt;6)-, alpha-(2-&gt;8)- glycosidic linkages of terminal sialic acid residues in oligosaccharides, glycoproteins, glycolipids, colominic acid and synthetic substrates.</text>
        <dbReference type="EC" id="3.2.1.18"/>
    </reaction>
</comment>
<dbReference type="GO" id="GO:0009313">
    <property type="term" value="P:oligosaccharide catabolic process"/>
    <property type="evidence" value="ECO:0007669"/>
    <property type="project" value="TreeGrafter"/>
</dbReference>
<evidence type="ECO:0000256" key="3">
    <source>
        <dbReference type="ARBA" id="ARBA00012733"/>
    </source>
</evidence>
<proteinExistence type="inferred from homology"/>
<dbReference type="Gene3D" id="2.120.10.10">
    <property type="match status" value="1"/>
</dbReference>
<reference evidence="5 6" key="1">
    <citation type="submission" date="2020-02" db="EMBL/GenBank/DDBJ databases">
        <authorList>
            <person name="Li X.-J."/>
            <person name="Han X.-M."/>
        </authorList>
    </citation>
    <scope>NUCLEOTIDE SEQUENCE [LARGE SCALE GENOMIC DNA]</scope>
    <source>
        <strain evidence="5 6">CCTCC AB 2017055</strain>
    </source>
</reference>
<dbReference type="GO" id="GO:0016020">
    <property type="term" value="C:membrane"/>
    <property type="evidence" value="ECO:0007669"/>
    <property type="project" value="TreeGrafter"/>
</dbReference>
<evidence type="ECO:0000313" key="5">
    <source>
        <dbReference type="EMBL" id="NED98885.1"/>
    </source>
</evidence>
<dbReference type="CDD" id="cd15482">
    <property type="entry name" value="Sialidase_non-viral"/>
    <property type="match status" value="1"/>
</dbReference>
<dbReference type="GO" id="GO:0004308">
    <property type="term" value="F:exo-alpha-sialidase activity"/>
    <property type="evidence" value="ECO:0007669"/>
    <property type="project" value="UniProtKB-EC"/>
</dbReference>
<name>A0A6L9S155_9ACTN</name>
<comment type="similarity">
    <text evidence="2">Belongs to the glycosyl hydrolase 33 family.</text>
</comment>
<dbReference type="Pfam" id="PF13088">
    <property type="entry name" value="BNR_2"/>
    <property type="match status" value="1"/>
</dbReference>
<dbReference type="RefSeq" id="WP_163731712.1">
    <property type="nucleotide sequence ID" value="NZ_JAAGOA010000001.1"/>
</dbReference>
<keyword evidence="6" id="KW-1185">Reference proteome</keyword>
<feature type="domain" description="Sialidase" evidence="4">
    <location>
        <begin position="75"/>
        <end position="323"/>
    </location>
</feature>
<evidence type="ECO:0000313" key="6">
    <source>
        <dbReference type="Proteomes" id="UP000475214"/>
    </source>
</evidence>
<comment type="caution">
    <text evidence="5">The sequence shown here is derived from an EMBL/GenBank/DDBJ whole genome shotgun (WGS) entry which is preliminary data.</text>
</comment>
<gene>
    <name evidence="5" type="ORF">G1H10_01725</name>
</gene>
<evidence type="ECO:0000256" key="1">
    <source>
        <dbReference type="ARBA" id="ARBA00000427"/>
    </source>
</evidence>
<dbReference type="InterPro" id="IPR036278">
    <property type="entry name" value="Sialidase_sf"/>
</dbReference>
<dbReference type="PANTHER" id="PTHR10628:SF30">
    <property type="entry name" value="EXO-ALPHA-SIALIDASE"/>
    <property type="match status" value="1"/>
</dbReference>
<dbReference type="GO" id="GO:0006689">
    <property type="term" value="P:ganglioside catabolic process"/>
    <property type="evidence" value="ECO:0007669"/>
    <property type="project" value="TreeGrafter"/>
</dbReference>
<organism evidence="5 6">
    <name type="scientific">Phytoactinopolyspora halotolerans</name>
    <dbReference type="NCBI Taxonomy" id="1981512"/>
    <lineage>
        <taxon>Bacteria</taxon>
        <taxon>Bacillati</taxon>
        <taxon>Actinomycetota</taxon>
        <taxon>Actinomycetes</taxon>
        <taxon>Jiangellales</taxon>
        <taxon>Jiangellaceae</taxon>
        <taxon>Phytoactinopolyspora</taxon>
    </lineage>
</organism>
<protein>
    <recommendedName>
        <fullName evidence="3">exo-alpha-sialidase</fullName>
        <ecNumber evidence="3">3.2.1.18</ecNumber>
    </recommendedName>
</protein>
<dbReference type="GO" id="GO:0005737">
    <property type="term" value="C:cytoplasm"/>
    <property type="evidence" value="ECO:0007669"/>
    <property type="project" value="TreeGrafter"/>
</dbReference>
<dbReference type="InterPro" id="IPR011040">
    <property type="entry name" value="Sialidase"/>
</dbReference>
<dbReference type="PANTHER" id="PTHR10628">
    <property type="entry name" value="SIALIDASE"/>
    <property type="match status" value="1"/>
</dbReference>
<accession>A0A6L9S155</accession>
<dbReference type="EMBL" id="JAAGOA010000001">
    <property type="protein sequence ID" value="NED98885.1"/>
    <property type="molecule type" value="Genomic_DNA"/>
</dbReference>
<dbReference type="EC" id="3.2.1.18" evidence="3"/>
<evidence type="ECO:0000259" key="4">
    <source>
        <dbReference type="Pfam" id="PF13088"/>
    </source>
</evidence>
<dbReference type="AlphaFoldDB" id="A0A6L9S155"/>
<dbReference type="SUPFAM" id="SSF50939">
    <property type="entry name" value="Sialidases"/>
    <property type="match status" value="1"/>
</dbReference>
<evidence type="ECO:0000256" key="2">
    <source>
        <dbReference type="ARBA" id="ARBA00009348"/>
    </source>
</evidence>